<gene>
    <name evidence="2" type="ORF">GH975_07025</name>
</gene>
<organism evidence="2 3">
    <name type="scientific">Litorivicinus lipolyticus</name>
    <dbReference type="NCBI Taxonomy" id="418701"/>
    <lineage>
        <taxon>Bacteria</taxon>
        <taxon>Pseudomonadati</taxon>
        <taxon>Pseudomonadota</taxon>
        <taxon>Gammaproteobacteria</taxon>
        <taxon>Oceanospirillales</taxon>
        <taxon>Litorivicinaceae</taxon>
        <taxon>Litorivicinus</taxon>
    </lineage>
</organism>
<evidence type="ECO:0000313" key="2">
    <source>
        <dbReference type="EMBL" id="QGG80334.1"/>
    </source>
</evidence>
<dbReference type="EMBL" id="CP045871">
    <property type="protein sequence ID" value="QGG80334.1"/>
    <property type="molecule type" value="Genomic_DNA"/>
</dbReference>
<feature type="chain" id="PRO_5024426272" description="Trypsin" evidence="1">
    <location>
        <begin position="24"/>
        <end position="273"/>
    </location>
</feature>
<dbReference type="Proteomes" id="UP000388235">
    <property type="component" value="Chromosome"/>
</dbReference>
<protein>
    <recommendedName>
        <fullName evidence="4">Trypsin</fullName>
    </recommendedName>
</protein>
<dbReference type="AlphaFoldDB" id="A0A5Q2QB80"/>
<dbReference type="InterPro" id="IPR009003">
    <property type="entry name" value="Peptidase_S1_PA"/>
</dbReference>
<sequence>MNPNEPLLCILLALALPATLAEAGAGRQIVGLTERLQNAQMSSIGTLVGQTPKGSWVGGAAVIAQTDCHLAVSTAGHNIYDGQGHPTTSIEKMHIRLGALRLPVVRAVTDPATRSTTAPENDWAVVIAEKPRCGIQFTTLDPRPIKQSQLPASGLRVQMICFHHDSRRLKDSLATESCRMYPTGQHFNGLYRSKHKQPVGLHSCKADLGTSGCPLVVSNGSQLQFVGTQIEAHPSTGAGVARLFADAYERGFKIAMRAMEAVEQHQAPHLAQR</sequence>
<reference evidence="2 3" key="1">
    <citation type="submission" date="2019-11" db="EMBL/GenBank/DDBJ databases">
        <authorList>
            <person name="Khan S.A."/>
            <person name="Jeon C.O."/>
            <person name="Chun B.H."/>
        </authorList>
    </citation>
    <scope>NUCLEOTIDE SEQUENCE [LARGE SCALE GENOMIC DNA]</scope>
    <source>
        <strain evidence="2 3">IMCC 1097</strain>
    </source>
</reference>
<proteinExistence type="predicted"/>
<name>A0A5Q2QB80_9GAMM</name>
<keyword evidence="3" id="KW-1185">Reference proteome</keyword>
<evidence type="ECO:0008006" key="4">
    <source>
        <dbReference type="Google" id="ProtNLM"/>
    </source>
</evidence>
<accession>A0A5Q2QB80</accession>
<dbReference type="SUPFAM" id="SSF50494">
    <property type="entry name" value="Trypsin-like serine proteases"/>
    <property type="match status" value="1"/>
</dbReference>
<evidence type="ECO:0000313" key="3">
    <source>
        <dbReference type="Proteomes" id="UP000388235"/>
    </source>
</evidence>
<dbReference type="KEGG" id="llp:GH975_07025"/>
<feature type="signal peptide" evidence="1">
    <location>
        <begin position="1"/>
        <end position="23"/>
    </location>
</feature>
<dbReference type="RefSeq" id="WP_153713838.1">
    <property type="nucleotide sequence ID" value="NZ_CP045871.1"/>
</dbReference>
<evidence type="ECO:0000256" key="1">
    <source>
        <dbReference type="SAM" id="SignalP"/>
    </source>
</evidence>
<keyword evidence="1" id="KW-0732">Signal</keyword>